<gene>
    <name evidence="1" type="ORF">EV194_101264</name>
</gene>
<keyword evidence="2" id="KW-1185">Reference proteome</keyword>
<sequence length="59" mass="7381">MHPELKFYCQIYGSIKKQLVDKKIYKEDYLRKAMINRRVYWNNTPFYFQSHIIKALFFN</sequence>
<reference evidence="1 2" key="1">
    <citation type="submission" date="2019-03" db="EMBL/GenBank/DDBJ databases">
        <title>Genomic Encyclopedia of Type Strains, Phase IV (KMG-IV): sequencing the most valuable type-strain genomes for metagenomic binning, comparative biology and taxonomic classification.</title>
        <authorList>
            <person name="Goeker M."/>
        </authorList>
    </citation>
    <scope>NUCLEOTIDE SEQUENCE [LARGE SCALE GENOMIC DNA]</scope>
    <source>
        <strain evidence="1 2">DSM 24179</strain>
    </source>
</reference>
<proteinExistence type="predicted"/>
<protein>
    <submittedName>
        <fullName evidence="1">Uncharacterized protein</fullName>
    </submittedName>
</protein>
<dbReference type="EMBL" id="SLWK01000001">
    <property type="protein sequence ID" value="TCO10633.1"/>
    <property type="molecule type" value="Genomic_DNA"/>
</dbReference>
<dbReference type="AlphaFoldDB" id="A0A4R2GN15"/>
<name>A0A4R2GN15_9BACT</name>
<dbReference type="Proteomes" id="UP000295221">
    <property type="component" value="Unassembled WGS sequence"/>
</dbReference>
<comment type="caution">
    <text evidence="1">The sequence shown here is derived from an EMBL/GenBank/DDBJ whole genome shotgun (WGS) entry which is preliminary data.</text>
</comment>
<accession>A0A4R2GN15</accession>
<evidence type="ECO:0000313" key="2">
    <source>
        <dbReference type="Proteomes" id="UP000295221"/>
    </source>
</evidence>
<evidence type="ECO:0000313" key="1">
    <source>
        <dbReference type="EMBL" id="TCO10633.1"/>
    </source>
</evidence>
<organism evidence="1 2">
    <name type="scientific">Natronoflexus pectinivorans</name>
    <dbReference type="NCBI Taxonomy" id="682526"/>
    <lineage>
        <taxon>Bacteria</taxon>
        <taxon>Pseudomonadati</taxon>
        <taxon>Bacteroidota</taxon>
        <taxon>Bacteroidia</taxon>
        <taxon>Marinilabiliales</taxon>
        <taxon>Marinilabiliaceae</taxon>
        <taxon>Natronoflexus</taxon>
    </lineage>
</organism>